<feature type="region of interest" description="Disordered" evidence="1">
    <location>
        <begin position="26"/>
        <end position="64"/>
    </location>
</feature>
<evidence type="ECO:0000256" key="2">
    <source>
        <dbReference type="SAM" id="SignalP"/>
    </source>
</evidence>
<accession>A0A1V3NCM4</accession>
<feature type="signal peptide" evidence="2">
    <location>
        <begin position="1"/>
        <end position="24"/>
    </location>
</feature>
<feature type="domain" description="PRC-barrel" evidence="3">
    <location>
        <begin position="74"/>
        <end position="143"/>
    </location>
</feature>
<keyword evidence="2" id="KW-0732">Signal</keyword>
<dbReference type="EMBL" id="MVBK01000091">
    <property type="protein sequence ID" value="OOG22774.1"/>
    <property type="molecule type" value="Genomic_DNA"/>
</dbReference>
<reference evidence="4 5" key="1">
    <citation type="submission" date="2017-02" db="EMBL/GenBank/DDBJ databases">
        <title>Genomic diversity within the haloalkaliphilic genus Thioalkalivibrio.</title>
        <authorList>
            <person name="Ahn A.-C."/>
            <person name="Meier-Kolthoff J."/>
            <person name="Overmars L."/>
            <person name="Richter M."/>
            <person name="Woyke T."/>
            <person name="Sorokin D.Y."/>
            <person name="Muyzer G."/>
        </authorList>
    </citation>
    <scope>NUCLEOTIDE SEQUENCE [LARGE SCALE GENOMIC DNA]</scope>
    <source>
        <strain evidence="4 5">ALJD</strain>
    </source>
</reference>
<gene>
    <name evidence="4" type="ORF">B1C78_13945</name>
</gene>
<sequence length="188" mass="20015">MNTTFRKSLLAGAVAALLAAPVWGQTDVTEPSGDVPGAETGQPMDAPPAAGGERNLLAPDPATNGNPLYLLTPNELRRGEVFDADGEKVGNIKTVVGDPRTERVHAVIASGGILGFGAREIVVSFDELKLADDKVQVIATREELQERGEYVPEEYVELEPDLPISEFSAFEPMPDEEPGSTIVPEPPL</sequence>
<dbReference type="InterPro" id="IPR011033">
    <property type="entry name" value="PRC_barrel-like_sf"/>
</dbReference>
<evidence type="ECO:0000256" key="1">
    <source>
        <dbReference type="SAM" id="MobiDB-lite"/>
    </source>
</evidence>
<keyword evidence="5" id="KW-1185">Reference proteome</keyword>
<evidence type="ECO:0000259" key="3">
    <source>
        <dbReference type="Pfam" id="PF05239"/>
    </source>
</evidence>
<dbReference type="AlphaFoldDB" id="A0A1V3NCM4"/>
<dbReference type="STRING" id="108003.B1C78_13945"/>
<dbReference type="RefSeq" id="WP_175628317.1">
    <property type="nucleotide sequence ID" value="NZ_MVBK01000091.1"/>
</dbReference>
<dbReference type="Gene3D" id="2.30.30.240">
    <property type="entry name" value="PRC-barrel domain"/>
    <property type="match status" value="1"/>
</dbReference>
<feature type="region of interest" description="Disordered" evidence="1">
    <location>
        <begin position="168"/>
        <end position="188"/>
    </location>
</feature>
<comment type="caution">
    <text evidence="4">The sequence shown here is derived from an EMBL/GenBank/DDBJ whole genome shotgun (WGS) entry which is preliminary data.</text>
</comment>
<dbReference type="Pfam" id="PF05239">
    <property type="entry name" value="PRC"/>
    <property type="match status" value="1"/>
</dbReference>
<organism evidence="4 5">
    <name type="scientific">Thioalkalivibrio denitrificans</name>
    <dbReference type="NCBI Taxonomy" id="108003"/>
    <lineage>
        <taxon>Bacteria</taxon>
        <taxon>Pseudomonadati</taxon>
        <taxon>Pseudomonadota</taxon>
        <taxon>Gammaproteobacteria</taxon>
        <taxon>Chromatiales</taxon>
        <taxon>Ectothiorhodospiraceae</taxon>
        <taxon>Thioalkalivibrio</taxon>
    </lineage>
</organism>
<evidence type="ECO:0000313" key="4">
    <source>
        <dbReference type="EMBL" id="OOG22774.1"/>
    </source>
</evidence>
<protein>
    <recommendedName>
        <fullName evidence="3">PRC-barrel domain-containing protein</fullName>
    </recommendedName>
</protein>
<evidence type="ECO:0000313" key="5">
    <source>
        <dbReference type="Proteomes" id="UP000189462"/>
    </source>
</evidence>
<dbReference type="SUPFAM" id="SSF50346">
    <property type="entry name" value="PRC-barrel domain"/>
    <property type="match status" value="1"/>
</dbReference>
<proteinExistence type="predicted"/>
<feature type="chain" id="PRO_5013160981" description="PRC-barrel domain-containing protein" evidence="2">
    <location>
        <begin position="25"/>
        <end position="188"/>
    </location>
</feature>
<dbReference type="InterPro" id="IPR027275">
    <property type="entry name" value="PRC-brl_dom"/>
</dbReference>
<name>A0A1V3NCM4_9GAMM</name>
<dbReference type="Proteomes" id="UP000189462">
    <property type="component" value="Unassembled WGS sequence"/>
</dbReference>